<keyword evidence="2" id="KW-0812">Transmembrane</keyword>
<evidence type="ECO:0000313" key="3">
    <source>
        <dbReference type="EMBL" id="CAH1000493.1"/>
    </source>
</evidence>
<evidence type="ECO:0000256" key="2">
    <source>
        <dbReference type="SAM" id="Phobius"/>
    </source>
</evidence>
<comment type="caution">
    <text evidence="3">The sequence shown here is derived from an EMBL/GenBank/DDBJ whole genome shotgun (WGS) entry which is preliminary data.</text>
</comment>
<keyword evidence="1" id="KW-0175">Coiled coil</keyword>
<feature type="transmembrane region" description="Helical" evidence="2">
    <location>
        <begin position="79"/>
        <end position="97"/>
    </location>
</feature>
<evidence type="ECO:0000256" key="1">
    <source>
        <dbReference type="SAM" id="Coils"/>
    </source>
</evidence>
<dbReference type="Proteomes" id="UP000837803">
    <property type="component" value="Unassembled WGS sequence"/>
</dbReference>
<feature type="transmembrane region" description="Helical" evidence="2">
    <location>
        <begin position="109"/>
        <end position="128"/>
    </location>
</feature>
<keyword evidence="2" id="KW-0472">Membrane</keyword>
<gene>
    <name evidence="3" type="ORF">LEM8419_01646</name>
</gene>
<keyword evidence="4" id="KW-1185">Reference proteome</keyword>
<dbReference type="RefSeq" id="WP_238750543.1">
    <property type="nucleotide sequence ID" value="NZ_CAKLPZ010000001.1"/>
</dbReference>
<proteinExistence type="predicted"/>
<organism evidence="3 4">
    <name type="scientific">Neolewinella maritima</name>
    <dbReference type="NCBI Taxonomy" id="1383882"/>
    <lineage>
        <taxon>Bacteria</taxon>
        <taxon>Pseudomonadati</taxon>
        <taxon>Bacteroidota</taxon>
        <taxon>Saprospiria</taxon>
        <taxon>Saprospirales</taxon>
        <taxon>Lewinellaceae</taxon>
        <taxon>Neolewinella</taxon>
    </lineage>
</organism>
<sequence>MAIVNPTPSNPRRTTPDATILPTEYAAFNRVRWGAIIAGALIAIAVSFSLNLLGVGIGFSTINPTTETSPFAGIGTGAIIWYVVSSLIALFTGGYVAGRLAGFPKETTAGLHGVLTWALFTLLSLYLLNTAVGRVFNVVGSTISTVASTTGQAVGAAVPDDLAQQIQARIQQSDISLQDIRREAFELLEDTGKPALDPDNLQQDAQQAANAVERNANQAANNPNAAGREINDIIDRISTSGGDVIEAADKDALVNVLVARTDQSEAEARRTVDAWSQQYQEAKASVKEGLDQLGETATEVGGDVADTLATVSILGFLALLAGAGAGFFGGVLGRTHDVTLSGDGQTIAATDVD</sequence>
<feature type="transmembrane region" description="Helical" evidence="2">
    <location>
        <begin position="35"/>
        <end position="59"/>
    </location>
</feature>
<accession>A0ABN8F6C9</accession>
<evidence type="ECO:0008006" key="5">
    <source>
        <dbReference type="Google" id="ProtNLM"/>
    </source>
</evidence>
<dbReference type="EMBL" id="CAKLPZ010000001">
    <property type="protein sequence ID" value="CAH1000493.1"/>
    <property type="molecule type" value="Genomic_DNA"/>
</dbReference>
<evidence type="ECO:0000313" key="4">
    <source>
        <dbReference type="Proteomes" id="UP000837803"/>
    </source>
</evidence>
<keyword evidence="2" id="KW-1133">Transmembrane helix</keyword>
<name>A0ABN8F6C9_9BACT</name>
<protein>
    <recommendedName>
        <fullName evidence="5">PhnA-like protein</fullName>
    </recommendedName>
</protein>
<reference evidence="3" key="1">
    <citation type="submission" date="2021-12" db="EMBL/GenBank/DDBJ databases">
        <authorList>
            <person name="Rodrigo-Torres L."/>
            <person name="Arahal R. D."/>
            <person name="Lucena T."/>
        </authorList>
    </citation>
    <scope>NUCLEOTIDE SEQUENCE</scope>
    <source>
        <strain evidence="3">CECT 8419</strain>
    </source>
</reference>
<feature type="coiled-coil region" evidence="1">
    <location>
        <begin position="163"/>
        <end position="222"/>
    </location>
</feature>